<sequence>MAGEHQENNGGSVVQDTAHQKALHGDGAAAAAARDDDDAAAVALDPTTFPASLEHLSLSARTVHADDYLNSHQSVAPPMHVSTTFRYNRDPDQLAPWSNINPNNPHDSHVYSRDTAPNTLRLEAILTSILGGPALTYSSGLAAFHALLVHLNPRRIAIGDGYHGCHGVIRVVAKLTGLRVVGLDCADGELGPGDVVHVETPLNPTGEARDLEAYAAKARRAGAYLSVDATFAPPPLLDPFRWGADVVMHSGTKYFGGHSDMLCGVLAVAPRHAYGGSGSGSKDGGGEKEDEEEEEDKAKGKGWIPQLRDERLVLGSVMGSFEGWLGVRSLRTLELRVRRQSADAEKLVRWLADEVSNNQIKKKDNNTTTITSSSASSSAAGNVVAAVQHASLQPEASDPNSWLRRQMPHGYGAVFSVLMRDEQLARRLPSKLHLFHHATSLGGVESLVEWRAMTDRTVDRRLLRVSVGVEGWEDLRDDLVQGFEALLAEVAEGGGKLSGSDVGGSLQVMI</sequence>
<dbReference type="PANTHER" id="PTHR11808:SF35">
    <property type="entry name" value="CYSTATHIONINE GAMMA-SYNTHASE (AFU_ORTHOLOGUE AFUA_7G01590)"/>
    <property type="match status" value="1"/>
</dbReference>
<dbReference type="GO" id="GO:0019346">
    <property type="term" value="P:transsulfuration"/>
    <property type="evidence" value="ECO:0007669"/>
    <property type="project" value="InterPro"/>
</dbReference>
<organism evidence="5 6">
    <name type="scientific">Eutypa lata (strain UCR-EL1)</name>
    <name type="common">Grapevine dieback disease fungus</name>
    <name type="synonym">Eutypa armeniacae</name>
    <dbReference type="NCBI Taxonomy" id="1287681"/>
    <lineage>
        <taxon>Eukaryota</taxon>
        <taxon>Fungi</taxon>
        <taxon>Dikarya</taxon>
        <taxon>Ascomycota</taxon>
        <taxon>Pezizomycotina</taxon>
        <taxon>Sordariomycetes</taxon>
        <taxon>Xylariomycetidae</taxon>
        <taxon>Xylariales</taxon>
        <taxon>Diatrypaceae</taxon>
        <taxon>Eutypa</taxon>
    </lineage>
</organism>
<dbReference type="KEGG" id="ela:UCREL1_5365"/>
<dbReference type="GO" id="GO:0016846">
    <property type="term" value="F:carbon-sulfur lyase activity"/>
    <property type="evidence" value="ECO:0007669"/>
    <property type="project" value="TreeGrafter"/>
</dbReference>
<dbReference type="Gene3D" id="3.40.640.10">
    <property type="entry name" value="Type I PLP-dependent aspartate aminotransferase-like (Major domain)"/>
    <property type="match status" value="1"/>
</dbReference>
<dbReference type="Pfam" id="PF01053">
    <property type="entry name" value="Cys_Met_Meta_PP"/>
    <property type="match status" value="1"/>
</dbReference>
<dbReference type="InterPro" id="IPR015422">
    <property type="entry name" value="PyrdxlP-dep_Trfase_small"/>
</dbReference>
<comment type="similarity">
    <text evidence="3">Belongs to the trans-sulfuration enzymes family.</text>
</comment>
<evidence type="ECO:0000256" key="1">
    <source>
        <dbReference type="ARBA" id="ARBA00001933"/>
    </source>
</evidence>
<dbReference type="Gene3D" id="3.90.1150.10">
    <property type="entry name" value="Aspartate Aminotransferase, domain 1"/>
    <property type="match status" value="1"/>
</dbReference>
<dbReference type="Proteomes" id="UP000012174">
    <property type="component" value="Unassembled WGS sequence"/>
</dbReference>
<evidence type="ECO:0000313" key="5">
    <source>
        <dbReference type="EMBL" id="EMR67645.1"/>
    </source>
</evidence>
<dbReference type="FunFam" id="3.90.1150.10:FF:000066">
    <property type="entry name" value="Putative cystathionine beta-lyase"/>
    <property type="match status" value="1"/>
</dbReference>
<dbReference type="STRING" id="1287681.M7TLQ5"/>
<protein>
    <submittedName>
        <fullName evidence="5">Putative cystathionine gamma-synthase protein</fullName>
    </submittedName>
</protein>
<dbReference type="InterPro" id="IPR015421">
    <property type="entry name" value="PyrdxlP-dep_Trfase_major"/>
</dbReference>
<dbReference type="GO" id="GO:0030170">
    <property type="term" value="F:pyridoxal phosphate binding"/>
    <property type="evidence" value="ECO:0007669"/>
    <property type="project" value="InterPro"/>
</dbReference>
<accession>M7TLQ5</accession>
<proteinExistence type="inferred from homology"/>
<dbReference type="FunFam" id="3.40.640.10:FF:000072">
    <property type="entry name" value="Putative cystathionine beta-lyase"/>
    <property type="match status" value="1"/>
</dbReference>
<dbReference type="OrthoDB" id="3512640at2759"/>
<evidence type="ECO:0000256" key="3">
    <source>
        <dbReference type="RuleBase" id="RU362118"/>
    </source>
</evidence>
<dbReference type="InterPro" id="IPR000277">
    <property type="entry name" value="Cys/Met-Metab_PyrdxlP-dep_enz"/>
</dbReference>
<gene>
    <name evidence="5" type="ORF">UCREL1_5365</name>
</gene>
<evidence type="ECO:0000256" key="4">
    <source>
        <dbReference type="SAM" id="MobiDB-lite"/>
    </source>
</evidence>
<dbReference type="AlphaFoldDB" id="M7TLQ5"/>
<feature type="compositionally biased region" description="Polar residues" evidence="4">
    <location>
        <begin position="8"/>
        <end position="17"/>
    </location>
</feature>
<dbReference type="InterPro" id="IPR054542">
    <property type="entry name" value="Cys_met_metab_PP"/>
</dbReference>
<dbReference type="HOGENOM" id="CLU_018986_3_0_1"/>
<dbReference type="PROSITE" id="PS00868">
    <property type="entry name" value="CYS_MET_METAB_PP"/>
    <property type="match status" value="1"/>
</dbReference>
<feature type="region of interest" description="Disordered" evidence="4">
    <location>
        <begin position="1"/>
        <end position="34"/>
    </location>
</feature>
<evidence type="ECO:0000256" key="2">
    <source>
        <dbReference type="ARBA" id="ARBA00022898"/>
    </source>
</evidence>
<evidence type="ECO:0000313" key="6">
    <source>
        <dbReference type="Proteomes" id="UP000012174"/>
    </source>
</evidence>
<comment type="cofactor">
    <cofactor evidence="1 3">
        <name>pyridoxal 5'-phosphate</name>
        <dbReference type="ChEBI" id="CHEBI:597326"/>
    </cofactor>
</comment>
<keyword evidence="2 3" id="KW-0663">Pyridoxal phosphate</keyword>
<dbReference type="GO" id="GO:0005737">
    <property type="term" value="C:cytoplasm"/>
    <property type="evidence" value="ECO:0007669"/>
    <property type="project" value="TreeGrafter"/>
</dbReference>
<dbReference type="InterPro" id="IPR015424">
    <property type="entry name" value="PyrdxlP-dep_Trfase"/>
</dbReference>
<dbReference type="eggNOG" id="KOG0053">
    <property type="taxonomic scope" value="Eukaryota"/>
</dbReference>
<dbReference type="SUPFAM" id="SSF53383">
    <property type="entry name" value="PLP-dependent transferases"/>
    <property type="match status" value="1"/>
</dbReference>
<dbReference type="EMBL" id="KB706395">
    <property type="protein sequence ID" value="EMR67645.1"/>
    <property type="molecule type" value="Genomic_DNA"/>
</dbReference>
<reference evidence="6" key="1">
    <citation type="journal article" date="2013" name="Genome Announc.">
        <title>Draft genome sequence of the grapevine dieback fungus Eutypa lata UCR-EL1.</title>
        <authorList>
            <person name="Blanco-Ulate B."/>
            <person name="Rolshausen P.E."/>
            <person name="Cantu D."/>
        </authorList>
    </citation>
    <scope>NUCLEOTIDE SEQUENCE [LARGE SCALE GENOMIC DNA]</scope>
    <source>
        <strain evidence="6">UCR-EL1</strain>
    </source>
</reference>
<name>M7TLQ5_EUTLA</name>
<keyword evidence="6" id="KW-1185">Reference proteome</keyword>
<feature type="region of interest" description="Disordered" evidence="4">
    <location>
        <begin position="274"/>
        <end position="302"/>
    </location>
</feature>
<dbReference type="PANTHER" id="PTHR11808">
    <property type="entry name" value="TRANS-SULFURATION ENZYME FAMILY MEMBER"/>
    <property type="match status" value="1"/>
</dbReference>
<dbReference type="OMA" id="WGADLIM"/>